<proteinExistence type="predicted"/>
<evidence type="ECO:0000313" key="1">
    <source>
        <dbReference type="Proteomes" id="UP000095286"/>
    </source>
</evidence>
<reference evidence="2" key="1">
    <citation type="submission" date="2016-11" db="UniProtKB">
        <authorList>
            <consortium name="WormBaseParasite"/>
        </authorList>
    </citation>
    <scope>IDENTIFICATION</scope>
    <source>
        <strain evidence="2">KR3021</strain>
    </source>
</reference>
<dbReference type="WBParaSite" id="RSKR_0000201300.1">
    <property type="protein sequence ID" value="RSKR_0000201300.1"/>
    <property type="gene ID" value="RSKR_0000201300"/>
</dbReference>
<name>A0AC35TM08_9BILA</name>
<sequence>MVHESSSETLSKRIRILKKLQQKNIYTKKQCKIITDTETKEIGSSISHSFKQYDDYYKESISGMCDKYTSGNQKSKETIDAELQALKNTEAQLGNNIRTSQANILKMKEECELRKDENYHLQKEMDFKEEQARRALAVINEIEQIRAEMRGLCQKVHAIQI</sequence>
<dbReference type="Proteomes" id="UP000095286">
    <property type="component" value="Unplaced"/>
</dbReference>
<evidence type="ECO:0000313" key="2">
    <source>
        <dbReference type="WBParaSite" id="RSKR_0000201300.1"/>
    </source>
</evidence>
<organism evidence="1 2">
    <name type="scientific">Rhabditophanes sp. KR3021</name>
    <dbReference type="NCBI Taxonomy" id="114890"/>
    <lineage>
        <taxon>Eukaryota</taxon>
        <taxon>Metazoa</taxon>
        <taxon>Ecdysozoa</taxon>
        <taxon>Nematoda</taxon>
        <taxon>Chromadorea</taxon>
        <taxon>Rhabditida</taxon>
        <taxon>Tylenchina</taxon>
        <taxon>Panagrolaimomorpha</taxon>
        <taxon>Strongyloidoidea</taxon>
        <taxon>Alloionematidae</taxon>
        <taxon>Rhabditophanes</taxon>
    </lineage>
</organism>
<protein>
    <submittedName>
        <fullName evidence="2">Coiled-coil domain-containing protein 153</fullName>
    </submittedName>
</protein>
<accession>A0AC35TM08</accession>